<comment type="catalytic activity">
    <reaction evidence="10">
        <text>L-cysteine + L-glutamate + ATP = gamma-L-glutamyl-L-cysteine + ADP + phosphate + H(+)</text>
        <dbReference type="Rhea" id="RHEA:13285"/>
        <dbReference type="ChEBI" id="CHEBI:15378"/>
        <dbReference type="ChEBI" id="CHEBI:29985"/>
        <dbReference type="ChEBI" id="CHEBI:30616"/>
        <dbReference type="ChEBI" id="CHEBI:35235"/>
        <dbReference type="ChEBI" id="CHEBI:43474"/>
        <dbReference type="ChEBI" id="CHEBI:58173"/>
        <dbReference type="ChEBI" id="CHEBI:456216"/>
        <dbReference type="EC" id="6.3.2.2"/>
    </reaction>
</comment>
<dbReference type="InterPro" id="IPR014746">
    <property type="entry name" value="Gln_synth/guanido_kin_cat_dom"/>
</dbReference>
<sequence>MGLLISGTPLSWQETQQQADYVRQQGIEQFLHIWKEAKKKKKKQLLWGDEIEYMLISYDDKNKVASLSLQQNNILKKIENYKKAFEDPKLLNYGETKKDILPSFHSEYGNYMIEGVPGIPYGEEIESLLDIEKNMKNRRVIIKKQIKPNEIILTLTSFPRLGAPDVFTDPYYPPMGHISCSLFLPDEIISPHVRFPTLTKNIRLRRGRKVIINVPIFIDENTSLPFIDEAISFLNTACPESVELLHEIIKPNHIYMDSMCFGMGCCCLQVTFQTTDISQARILYDQLIPLGPIMLSLTAASPAYKGYLSDQDCRWNVISRCVDDRTAEEMGEEPLKNNRFVISKSRYDSVDCYIANDAKNHPKYNDIKLIVDEEIREKLINNGVDELLANHISHLFIRDPLVIFSNLLIQNKEESGHFENIQSTNWQALRFKPPPPGTDIGWRVEFRTMEIQLSDFENAAYSIFVNLLTRIILFYDLNFYIPISKVDENMNIAHHRSSVLTEKFWFRKNIFSINSCFIKQKSSLKNQQFSKTTSKNIRIPQVSNESDEYEKMTIHEIINGQDNTHNGFPGLIPLIHDYFNSINLSQETRQVLEKYLELIEKRASGEWQTTASWIRSFVRNHPEYKKDSVISQKINYDLIKKAEKISNEFGKNQKLTNYFLGIA</sequence>
<evidence type="ECO:0000313" key="11">
    <source>
        <dbReference type="EMBL" id="KTW25593.1"/>
    </source>
</evidence>
<gene>
    <name evidence="11" type="ORF">T552_03454</name>
</gene>
<dbReference type="GO" id="GO:0098849">
    <property type="term" value="P:cellular detoxification of cadmium ion"/>
    <property type="evidence" value="ECO:0007669"/>
    <property type="project" value="EnsemblFungi"/>
</dbReference>
<evidence type="ECO:0000256" key="6">
    <source>
        <dbReference type="ARBA" id="ARBA00022741"/>
    </source>
</evidence>
<dbReference type="GO" id="GO:0006750">
    <property type="term" value="P:glutathione biosynthetic process"/>
    <property type="evidence" value="ECO:0007669"/>
    <property type="project" value="UniProtKB-UniRule"/>
</dbReference>
<keyword evidence="6 10" id="KW-0547">Nucleotide-binding</keyword>
<dbReference type="Proteomes" id="UP000054454">
    <property type="component" value="Unassembled WGS sequence"/>
</dbReference>
<comment type="caution">
    <text evidence="11">The sequence shown here is derived from an EMBL/GenBank/DDBJ whole genome shotgun (WGS) entry which is preliminary data.</text>
</comment>
<dbReference type="RefSeq" id="XP_018224208.1">
    <property type="nucleotide sequence ID" value="XM_018371957.1"/>
</dbReference>
<dbReference type="VEuPathDB" id="FungiDB:T552_03454"/>
<evidence type="ECO:0000313" key="12">
    <source>
        <dbReference type="Proteomes" id="UP000054454"/>
    </source>
</evidence>
<keyword evidence="4 10" id="KW-0436">Ligase</keyword>
<dbReference type="Gene3D" id="3.30.590.50">
    <property type="match status" value="2"/>
</dbReference>
<keyword evidence="12" id="KW-1185">Reference proteome</keyword>
<dbReference type="AlphaFoldDB" id="A0A0W4ZB18"/>
<dbReference type="EMBL" id="LFVZ01000017">
    <property type="protein sequence ID" value="KTW25593.1"/>
    <property type="molecule type" value="Genomic_DNA"/>
</dbReference>
<dbReference type="GO" id="GO:0005524">
    <property type="term" value="F:ATP binding"/>
    <property type="evidence" value="ECO:0007669"/>
    <property type="project" value="UniProtKB-UniRule"/>
</dbReference>
<dbReference type="GO" id="GO:0004357">
    <property type="term" value="F:glutamate-cysteine ligase activity"/>
    <property type="evidence" value="ECO:0007669"/>
    <property type="project" value="UniProtKB-UniRule"/>
</dbReference>
<accession>A0A0W4ZB18</accession>
<evidence type="ECO:0000256" key="1">
    <source>
        <dbReference type="ARBA" id="ARBA00005006"/>
    </source>
</evidence>
<dbReference type="PANTHER" id="PTHR11164:SF0">
    <property type="entry name" value="GLUTAMATE--CYSTEINE LIGASE CATALYTIC SUBUNIT"/>
    <property type="match status" value="1"/>
</dbReference>
<dbReference type="Pfam" id="PF03074">
    <property type="entry name" value="GCS"/>
    <property type="match status" value="1"/>
</dbReference>
<dbReference type="Gene3D" id="1.10.8.960">
    <property type="match status" value="1"/>
</dbReference>
<protein>
    <recommendedName>
        <fullName evidence="3 10">Glutamate--cysteine ligase</fullName>
        <ecNumber evidence="3 10">6.3.2.2</ecNumber>
    </recommendedName>
    <alternativeName>
        <fullName evidence="9 10">Gamma-ECS</fullName>
    </alternativeName>
    <alternativeName>
        <fullName evidence="8 10">Gamma-glutamylcysteine synthetase</fullName>
    </alternativeName>
</protein>
<evidence type="ECO:0000256" key="4">
    <source>
        <dbReference type="ARBA" id="ARBA00022598"/>
    </source>
</evidence>
<reference evidence="12" key="1">
    <citation type="journal article" date="2016" name="Nat. Commun.">
        <title>Genome analysis of three Pneumocystis species reveals adaptation mechanisms to life exclusively in mammalian hosts.</title>
        <authorList>
            <person name="Ma L."/>
            <person name="Chen Z."/>
            <person name="Huang D.W."/>
            <person name="Kutty G."/>
            <person name="Ishihara M."/>
            <person name="Wang H."/>
            <person name="Abouelleil A."/>
            <person name="Bishop L."/>
            <person name="Davey E."/>
            <person name="Deng R."/>
            <person name="Deng X."/>
            <person name="Fan L."/>
            <person name="Fantoni G."/>
            <person name="Fitzgerald M."/>
            <person name="Gogineni E."/>
            <person name="Goldberg J.M."/>
            <person name="Handley G."/>
            <person name="Hu X."/>
            <person name="Huber C."/>
            <person name="Jiao X."/>
            <person name="Jones K."/>
            <person name="Levin J.Z."/>
            <person name="Liu Y."/>
            <person name="Macdonald P."/>
            <person name="Melnikov A."/>
            <person name="Raley C."/>
            <person name="Sassi M."/>
            <person name="Sherman B.T."/>
            <person name="Song X."/>
            <person name="Sykes S."/>
            <person name="Tran B."/>
            <person name="Walsh L."/>
            <person name="Xia Y."/>
            <person name="Yang J."/>
            <person name="Young S."/>
            <person name="Zeng Q."/>
            <person name="Zheng X."/>
            <person name="Stephens R."/>
            <person name="Nusbaum C."/>
            <person name="Birren B.W."/>
            <person name="Azadi P."/>
            <person name="Lempicki R.A."/>
            <person name="Cuomo C.A."/>
            <person name="Kovacs J.A."/>
        </authorList>
    </citation>
    <scope>NUCLEOTIDE SEQUENCE [LARGE SCALE GENOMIC DNA]</scope>
    <source>
        <strain evidence="12">B80</strain>
    </source>
</reference>
<dbReference type="GeneID" id="28938160"/>
<dbReference type="UniPathway" id="UPA00142">
    <property type="reaction ID" value="UER00209"/>
</dbReference>
<evidence type="ECO:0000256" key="2">
    <source>
        <dbReference type="ARBA" id="ARBA00008100"/>
    </source>
</evidence>
<dbReference type="GO" id="GO:0017109">
    <property type="term" value="C:glutamate-cysteine ligase complex"/>
    <property type="evidence" value="ECO:0007669"/>
    <property type="project" value="TreeGrafter"/>
</dbReference>
<dbReference type="OrthoDB" id="7939818at2759"/>
<evidence type="ECO:0000256" key="3">
    <source>
        <dbReference type="ARBA" id="ARBA00012220"/>
    </source>
</evidence>
<comment type="pathway">
    <text evidence="1 10">Sulfur metabolism; glutathione biosynthesis; glutathione from L-cysteine and L-glutamate: step 1/2.</text>
</comment>
<evidence type="ECO:0000256" key="9">
    <source>
        <dbReference type="ARBA" id="ARBA00032122"/>
    </source>
</evidence>
<dbReference type="EC" id="6.3.2.2" evidence="3 10"/>
<comment type="similarity">
    <text evidence="2 10">Belongs to the glutamate--cysteine ligase type 3 family.</text>
</comment>
<evidence type="ECO:0000256" key="10">
    <source>
        <dbReference type="RuleBase" id="RU367135"/>
    </source>
</evidence>
<dbReference type="PANTHER" id="PTHR11164">
    <property type="entry name" value="GLUTAMATE CYSTEINE LIGASE"/>
    <property type="match status" value="1"/>
</dbReference>
<dbReference type="GO" id="GO:0046938">
    <property type="term" value="P:phytochelatin biosynthetic process"/>
    <property type="evidence" value="ECO:0007669"/>
    <property type="project" value="EnsemblFungi"/>
</dbReference>
<evidence type="ECO:0000256" key="5">
    <source>
        <dbReference type="ARBA" id="ARBA00022684"/>
    </source>
</evidence>
<organism evidence="11 12">
    <name type="scientific">Pneumocystis carinii (strain B80)</name>
    <name type="common">Rat pneumocystis pneumonia agent</name>
    <name type="synonym">Pneumocystis carinii f. sp. carinii</name>
    <dbReference type="NCBI Taxonomy" id="1408658"/>
    <lineage>
        <taxon>Eukaryota</taxon>
        <taxon>Fungi</taxon>
        <taxon>Dikarya</taxon>
        <taxon>Ascomycota</taxon>
        <taxon>Taphrinomycotina</taxon>
        <taxon>Pneumocystomycetes</taxon>
        <taxon>Pneumocystaceae</taxon>
        <taxon>Pneumocystis</taxon>
    </lineage>
</organism>
<keyword evidence="5 10" id="KW-0317">Glutathione biosynthesis</keyword>
<dbReference type="SUPFAM" id="SSF55931">
    <property type="entry name" value="Glutamine synthetase/guanido kinase"/>
    <property type="match status" value="1"/>
</dbReference>
<dbReference type="InterPro" id="IPR004308">
    <property type="entry name" value="GCS"/>
</dbReference>
<keyword evidence="7 10" id="KW-0067">ATP-binding</keyword>
<evidence type="ECO:0000256" key="7">
    <source>
        <dbReference type="ARBA" id="ARBA00022840"/>
    </source>
</evidence>
<evidence type="ECO:0000256" key="8">
    <source>
        <dbReference type="ARBA" id="ARBA00030585"/>
    </source>
</evidence>
<name>A0A0W4ZB18_PNEC8</name>
<dbReference type="FunFam" id="3.30.590.50:FF:000002">
    <property type="entry name" value="Glutamate--cysteine ligase catalytic subunit"/>
    <property type="match status" value="1"/>
</dbReference>
<proteinExistence type="inferred from homology"/>